<dbReference type="PROSITE" id="PS51257">
    <property type="entry name" value="PROKAR_LIPOPROTEIN"/>
    <property type="match status" value="1"/>
</dbReference>
<organism evidence="1 2">
    <name type="scientific">Flagellimonas allohymeniacidonis</name>
    <dbReference type="NCBI Taxonomy" id="2517819"/>
    <lineage>
        <taxon>Bacteria</taxon>
        <taxon>Pseudomonadati</taxon>
        <taxon>Bacteroidota</taxon>
        <taxon>Flavobacteriia</taxon>
        <taxon>Flavobacteriales</taxon>
        <taxon>Flavobacteriaceae</taxon>
        <taxon>Flagellimonas</taxon>
    </lineage>
</organism>
<proteinExistence type="predicted"/>
<dbReference type="InterPro" id="IPR025345">
    <property type="entry name" value="DUF4249"/>
</dbReference>
<sequence>MNKLLTLIAICLLSFSCEDVVQIDVPSEDPRLIVNAVLRVDESEEFVPVEVSVTETSAFFGETPVTNVESAVIFYGVPLEDQPDLFESIFVSNLTEVDPGSGILVPDPNFSGDQRIRTQNVTPNTDFILLITFQDREYAARTTYQQAVPFDDVRQGDEILFDEDDIEIEITITDTPDVRNFYILDFDFGEFLALDDEFFDGQQFQFSYFYEQDLQPGSEVEISILGADQDFFNYVDLIVEQTQDDGGVFETPAATVRGNIFDVTDLDNIFVFDNVQQPEVFPLGYFAVVQEFRQTLTIE</sequence>
<dbReference type="OrthoDB" id="1430047at2"/>
<evidence type="ECO:0000313" key="1">
    <source>
        <dbReference type="EMBL" id="TAI49835.1"/>
    </source>
</evidence>
<accession>A0A4Q8QH01</accession>
<dbReference type="AlphaFoldDB" id="A0A4Q8QH01"/>
<evidence type="ECO:0000313" key="2">
    <source>
        <dbReference type="Proteomes" id="UP000291981"/>
    </source>
</evidence>
<comment type="caution">
    <text evidence="1">The sequence shown here is derived from an EMBL/GenBank/DDBJ whole genome shotgun (WGS) entry which is preliminary data.</text>
</comment>
<name>A0A4Q8QH01_9FLAO</name>
<gene>
    <name evidence="1" type="ORF">EW142_04725</name>
</gene>
<reference evidence="1 2" key="1">
    <citation type="submission" date="2019-02" db="EMBL/GenBank/DDBJ databases">
        <title>Draft genome sequence of Muricauda sp. 176CP4-71.</title>
        <authorList>
            <person name="Park J.-S."/>
        </authorList>
    </citation>
    <scope>NUCLEOTIDE SEQUENCE [LARGE SCALE GENOMIC DNA]</scope>
    <source>
        <strain evidence="1 2">176CP4-71</strain>
    </source>
</reference>
<dbReference type="Pfam" id="PF14054">
    <property type="entry name" value="DUF4249"/>
    <property type="match status" value="1"/>
</dbReference>
<protein>
    <submittedName>
        <fullName evidence="1">DUF4249 family protein</fullName>
    </submittedName>
</protein>
<dbReference type="Proteomes" id="UP000291981">
    <property type="component" value="Unassembled WGS sequence"/>
</dbReference>
<keyword evidence="2" id="KW-1185">Reference proteome</keyword>
<dbReference type="EMBL" id="SGIU01000001">
    <property type="protein sequence ID" value="TAI49835.1"/>
    <property type="molecule type" value="Genomic_DNA"/>
</dbReference>